<name>A0A1J6KUU1_NICAT</name>
<accession>A0A1J6KUU1</accession>
<organism evidence="2 3">
    <name type="scientific">Nicotiana attenuata</name>
    <name type="common">Coyote tobacco</name>
    <dbReference type="NCBI Taxonomy" id="49451"/>
    <lineage>
        <taxon>Eukaryota</taxon>
        <taxon>Viridiplantae</taxon>
        <taxon>Streptophyta</taxon>
        <taxon>Embryophyta</taxon>
        <taxon>Tracheophyta</taxon>
        <taxon>Spermatophyta</taxon>
        <taxon>Magnoliopsida</taxon>
        <taxon>eudicotyledons</taxon>
        <taxon>Gunneridae</taxon>
        <taxon>Pentapetalae</taxon>
        <taxon>asterids</taxon>
        <taxon>lamiids</taxon>
        <taxon>Solanales</taxon>
        <taxon>Solanaceae</taxon>
        <taxon>Nicotianoideae</taxon>
        <taxon>Nicotianeae</taxon>
        <taxon>Nicotiana</taxon>
    </lineage>
</organism>
<sequence>MQARKNKYQRDKRGYIIEEIKEKDNNKGKGKMNEYTVVSNNKFRALQVEEEAEPIMQIKDGDVHDQNSKENIKEKVQENNSNTRGTSPNPTDNGIGKGMMYKEGGKVSLNKEDFDARKLKKEAVEMVNKVRESGNISSATRNDAEAKKEQTIDWKEDTNEVNSVRIVWSDEIEVMENQKSKEHGIESNAKENNDGQISGVMEDATVNPSDCQIRFEDKSSYMEKQVEIQAGKDQGVTKGVGKQGTSAQQVVNEEKANGTVNPSKTGEILAFVDGVPIYSVEKEPAGDVSNEVLKDTGCLEDESVHGKGVDHNAIVKPGGSATVNPNLGSVYELQFKMMKEKLGDMEKISNAQQVALTPYESAEQAIVARDQGELDSLPVACASGTGSPMQIQVNMPLRTPNQAPTRILPKRAASNVSR</sequence>
<feature type="region of interest" description="Disordered" evidence="1">
    <location>
        <begin position="396"/>
        <end position="418"/>
    </location>
</feature>
<keyword evidence="3" id="KW-1185">Reference proteome</keyword>
<comment type="caution">
    <text evidence="2">The sequence shown here is derived from an EMBL/GenBank/DDBJ whole genome shotgun (WGS) entry which is preliminary data.</text>
</comment>
<reference evidence="2" key="1">
    <citation type="submission" date="2016-11" db="EMBL/GenBank/DDBJ databases">
        <title>The genome of Nicotiana attenuata.</title>
        <authorList>
            <person name="Xu S."/>
            <person name="Brockmoeller T."/>
            <person name="Gaquerel E."/>
            <person name="Navarro A."/>
            <person name="Kuhl H."/>
            <person name="Gase K."/>
            <person name="Ling Z."/>
            <person name="Zhou W."/>
            <person name="Kreitzer C."/>
            <person name="Stanke M."/>
            <person name="Tang H."/>
            <person name="Lyons E."/>
            <person name="Pandey P."/>
            <person name="Pandey S.P."/>
            <person name="Timmermann B."/>
            <person name="Baldwin I.T."/>
        </authorList>
    </citation>
    <scope>NUCLEOTIDE SEQUENCE [LARGE SCALE GENOMIC DNA]</scope>
    <source>
        <strain evidence="2">UT</strain>
    </source>
</reference>
<feature type="compositionally biased region" description="Basic and acidic residues" evidence="1">
    <location>
        <begin position="59"/>
        <end position="77"/>
    </location>
</feature>
<feature type="region of interest" description="Disordered" evidence="1">
    <location>
        <begin position="134"/>
        <end position="154"/>
    </location>
</feature>
<dbReference type="Gramene" id="OIT26539">
    <property type="protein sequence ID" value="OIT26539"/>
    <property type="gene ID" value="A4A49_24368"/>
</dbReference>
<protein>
    <submittedName>
        <fullName evidence="2">Uncharacterized protein</fullName>
    </submittedName>
</protein>
<feature type="compositionally biased region" description="Basic and acidic residues" evidence="1">
    <location>
        <begin position="142"/>
        <end position="154"/>
    </location>
</feature>
<evidence type="ECO:0000256" key="1">
    <source>
        <dbReference type="SAM" id="MobiDB-lite"/>
    </source>
</evidence>
<feature type="region of interest" description="Disordered" evidence="1">
    <location>
        <begin position="52"/>
        <end position="106"/>
    </location>
</feature>
<proteinExistence type="predicted"/>
<dbReference type="EMBL" id="MJEQ01002776">
    <property type="protein sequence ID" value="OIT26539.1"/>
    <property type="molecule type" value="Genomic_DNA"/>
</dbReference>
<dbReference type="Proteomes" id="UP000187609">
    <property type="component" value="Unassembled WGS sequence"/>
</dbReference>
<evidence type="ECO:0000313" key="3">
    <source>
        <dbReference type="Proteomes" id="UP000187609"/>
    </source>
</evidence>
<evidence type="ECO:0000313" key="2">
    <source>
        <dbReference type="EMBL" id="OIT26539.1"/>
    </source>
</evidence>
<feature type="compositionally biased region" description="Polar residues" evidence="1">
    <location>
        <begin position="78"/>
        <end position="92"/>
    </location>
</feature>
<dbReference type="AlphaFoldDB" id="A0A1J6KUU1"/>
<gene>
    <name evidence="2" type="ORF">A4A49_24368</name>
</gene>